<evidence type="ECO:0000259" key="3">
    <source>
        <dbReference type="Pfam" id="PF07705"/>
    </source>
</evidence>
<dbReference type="Pfam" id="PF07705">
    <property type="entry name" value="CARDB"/>
    <property type="match status" value="1"/>
</dbReference>
<sequence length="600" mass="65990">MKKLKKGLVIAMAALMMFGSIPVRTAYAGMMDTTNNETVISSGIAKGKIGRSMSVSFTIRNNSGSDWENVKVAIANSGGYISDSSSLEDDYVFPFEVTNNTFTERSIGPIKSGKSRSASVSAKVRSDIKEGYYTFPVEVRANDGTVAEEYVNIWVTVPKDTDEEDKEKTAAFVMGENQSTPYGVYPNVLNYNINLRNSGLVGAKDVTVSMVLSKDSAEFPFDINDGNYDRNFEKIDAGETVSVPYSMAIREDTYSGYYPIKFNITYRNAADSELKTEEEIFYVRVRNKEKDDTTGDFDKNNRKQARLVVDSFETNPSNIIAGESFELVLRMKNASASIPASNILFALESEKDSENGSAVFSTESGSSAIAVNSMAPGEVTELRVNMQSKAGVAQRTYALTIKETYDSPEYKNAVESVVIDIPLRQIARLNTGTIEVMPESITVGSESNIMFPINNTGKVILYNVMVTFEADSIKPTDTYVGNIEPGKTGNVDVMLSGMAPTADDGKIKMNITYEDENGEVQPAVTKELSLYVTEEIPMDFGDMEAGNFEDMGMEEPSFFQKYKMIIFPAIAVVVVAVVVVIRIRKKKKAAKEEGMDDEIS</sequence>
<feature type="transmembrane region" description="Helical" evidence="1">
    <location>
        <begin position="564"/>
        <end position="583"/>
    </location>
</feature>
<feature type="signal peptide" evidence="2">
    <location>
        <begin position="1"/>
        <end position="28"/>
    </location>
</feature>
<evidence type="ECO:0000256" key="1">
    <source>
        <dbReference type="SAM" id="Phobius"/>
    </source>
</evidence>
<gene>
    <name evidence="4" type="ORF">HMPREF9473_02292</name>
</gene>
<keyword evidence="1" id="KW-1133">Transmembrane helix</keyword>
<protein>
    <recommendedName>
        <fullName evidence="3">CARDB domain-containing protein</fullName>
    </recommendedName>
</protein>
<proteinExistence type="predicted"/>
<dbReference type="PANTHER" id="PTHR35902">
    <property type="entry name" value="S-LAYER DOMAIN-LIKE PROTEIN-RELATED"/>
    <property type="match status" value="1"/>
</dbReference>
<reference evidence="4 5" key="1">
    <citation type="submission" date="2011-08" db="EMBL/GenBank/DDBJ databases">
        <title>The Genome Sequence of Clostridium hathewayi WAL-18680.</title>
        <authorList>
            <consortium name="The Broad Institute Genome Sequencing Platform"/>
            <person name="Earl A."/>
            <person name="Ward D."/>
            <person name="Feldgarden M."/>
            <person name="Gevers D."/>
            <person name="Finegold S.M."/>
            <person name="Summanen P.H."/>
            <person name="Molitoris D.R."/>
            <person name="Song M."/>
            <person name="Daigneault M."/>
            <person name="Allen-Vercoe E."/>
            <person name="Young S.K."/>
            <person name="Zeng Q."/>
            <person name="Gargeya S."/>
            <person name="Fitzgerald M."/>
            <person name="Haas B."/>
            <person name="Abouelleil A."/>
            <person name="Alvarado L."/>
            <person name="Arachchi H.M."/>
            <person name="Berlin A."/>
            <person name="Brown A."/>
            <person name="Chapman S.B."/>
            <person name="Chen Z."/>
            <person name="Dunbar C."/>
            <person name="Freedman E."/>
            <person name="Gearin G."/>
            <person name="Gellesch M."/>
            <person name="Goldberg J."/>
            <person name="Griggs A."/>
            <person name="Gujja S."/>
            <person name="Heiman D."/>
            <person name="Howarth C."/>
            <person name="Larson L."/>
            <person name="Lui A."/>
            <person name="MacDonald P.J.P."/>
            <person name="Montmayeur A."/>
            <person name="Murphy C."/>
            <person name="Neiman D."/>
            <person name="Pearson M."/>
            <person name="Priest M."/>
            <person name="Roberts A."/>
            <person name="Saif S."/>
            <person name="Shea T."/>
            <person name="Shenoy N."/>
            <person name="Sisk P."/>
            <person name="Stolte C."/>
            <person name="Sykes S."/>
            <person name="Wortman J."/>
            <person name="Nusbaum C."/>
            <person name="Birren B."/>
        </authorList>
    </citation>
    <scope>NUCLEOTIDE SEQUENCE [LARGE SCALE GENOMIC DNA]</scope>
    <source>
        <strain evidence="4 5">WAL-18680</strain>
    </source>
</reference>
<keyword evidence="5" id="KW-1185">Reference proteome</keyword>
<evidence type="ECO:0000313" key="5">
    <source>
        <dbReference type="Proteomes" id="UP000005384"/>
    </source>
</evidence>
<keyword evidence="2" id="KW-0732">Signal</keyword>
<dbReference type="HOGENOM" id="CLU_026092_0_0_9"/>
<dbReference type="OrthoDB" id="2062147at2"/>
<comment type="caution">
    <text evidence="4">The sequence shown here is derived from an EMBL/GenBank/DDBJ whole genome shotgun (WGS) entry which is preliminary data.</text>
</comment>
<keyword evidence="1" id="KW-0812">Transmembrane</keyword>
<dbReference type="Proteomes" id="UP000005384">
    <property type="component" value="Unassembled WGS sequence"/>
</dbReference>
<dbReference type="RefSeq" id="WP_006780272.1">
    <property type="nucleotide sequence ID" value="NZ_CP040506.1"/>
</dbReference>
<dbReference type="InterPro" id="IPR011635">
    <property type="entry name" value="CARDB"/>
</dbReference>
<dbReference type="PANTHER" id="PTHR35902:SF3">
    <property type="entry name" value="NPCBM-ASSOCIATED, NEW3 DOMAIN OF ALPHA-GALACTOSIDASE"/>
    <property type="match status" value="1"/>
</dbReference>
<name>G5IFL4_9FIRM</name>
<evidence type="ECO:0000313" key="4">
    <source>
        <dbReference type="EMBL" id="EHI59797.1"/>
    </source>
</evidence>
<dbReference type="PATRIC" id="fig|742737.3.peg.2317"/>
<organism evidence="4 5">
    <name type="scientific">Hungatella hathewayi WAL-18680</name>
    <dbReference type="NCBI Taxonomy" id="742737"/>
    <lineage>
        <taxon>Bacteria</taxon>
        <taxon>Bacillati</taxon>
        <taxon>Bacillota</taxon>
        <taxon>Clostridia</taxon>
        <taxon>Lachnospirales</taxon>
        <taxon>Lachnospiraceae</taxon>
        <taxon>Hungatella</taxon>
    </lineage>
</organism>
<evidence type="ECO:0000256" key="2">
    <source>
        <dbReference type="SAM" id="SignalP"/>
    </source>
</evidence>
<feature type="domain" description="CARDB" evidence="3">
    <location>
        <begin position="434"/>
        <end position="501"/>
    </location>
</feature>
<keyword evidence="1" id="KW-0472">Membrane</keyword>
<dbReference type="EMBL" id="ADLN01000046">
    <property type="protein sequence ID" value="EHI59797.1"/>
    <property type="molecule type" value="Genomic_DNA"/>
</dbReference>
<accession>G5IFL4</accession>
<feature type="chain" id="PRO_5003478595" description="CARDB domain-containing protein" evidence="2">
    <location>
        <begin position="29"/>
        <end position="600"/>
    </location>
</feature>
<dbReference type="AlphaFoldDB" id="G5IFL4"/>